<feature type="active site" description="Nucleophile" evidence="1">
    <location>
        <position position="291"/>
    </location>
</feature>
<evidence type="ECO:0000313" key="7">
    <source>
        <dbReference type="EMBL" id="CAE0670015.1"/>
    </source>
</evidence>
<dbReference type="GO" id="GO:0016020">
    <property type="term" value="C:membrane"/>
    <property type="evidence" value="ECO:0007669"/>
    <property type="project" value="GOC"/>
</dbReference>
<dbReference type="EMBL" id="HBIV01030321">
    <property type="protein sequence ID" value="CAE0670012.1"/>
    <property type="molecule type" value="Transcribed_RNA"/>
</dbReference>
<feature type="domain" description="Neutral/alkaline non-lysosomal ceramidase N-terminal" evidence="5">
    <location>
        <begin position="28"/>
        <end position="513"/>
    </location>
</feature>
<dbReference type="GO" id="GO:0017040">
    <property type="term" value="F:N-acylsphingosine amidohydrolase activity"/>
    <property type="evidence" value="ECO:0007669"/>
    <property type="project" value="UniProtKB-UniRule"/>
</dbReference>
<dbReference type="Pfam" id="PF04734">
    <property type="entry name" value="Ceramidase_alk"/>
    <property type="match status" value="1"/>
</dbReference>
<evidence type="ECO:0000256" key="4">
    <source>
        <dbReference type="SAM" id="SignalP"/>
    </source>
</evidence>
<dbReference type="AlphaFoldDB" id="A0A6V3PGQ6"/>
<accession>A0A6V3PGQ6</accession>
<dbReference type="PANTHER" id="PTHR12670:SF1">
    <property type="entry name" value="NEUTRAL CERAMIDASE"/>
    <property type="match status" value="1"/>
</dbReference>
<evidence type="ECO:0000259" key="5">
    <source>
        <dbReference type="Pfam" id="PF04734"/>
    </source>
</evidence>
<evidence type="ECO:0000256" key="1">
    <source>
        <dbReference type="PIRSR" id="PIRSR606823-1"/>
    </source>
</evidence>
<comment type="catalytic activity">
    <reaction evidence="3">
        <text>an N-acylsphing-4-enine + H2O = sphing-4-enine + a fatty acid</text>
        <dbReference type="Rhea" id="RHEA:20856"/>
        <dbReference type="ChEBI" id="CHEBI:15377"/>
        <dbReference type="ChEBI" id="CHEBI:28868"/>
        <dbReference type="ChEBI" id="CHEBI:52639"/>
        <dbReference type="ChEBI" id="CHEBI:57756"/>
        <dbReference type="EC" id="3.5.1.23"/>
    </reaction>
</comment>
<dbReference type="EC" id="3.5.1.23" evidence="3"/>
<gene>
    <name evidence="6" type="ORF">LGLO00237_LOCUS21646</name>
    <name evidence="7" type="ORF">LGLO00237_LOCUS21649</name>
</gene>
<dbReference type="GO" id="GO:0046512">
    <property type="term" value="P:sphingosine biosynthetic process"/>
    <property type="evidence" value="ECO:0007669"/>
    <property type="project" value="TreeGrafter"/>
</dbReference>
<keyword evidence="3" id="KW-0443">Lipid metabolism</keyword>
<protein>
    <recommendedName>
        <fullName evidence="3">Neutral ceramidase</fullName>
        <ecNumber evidence="3">3.5.1.23</ecNumber>
    </recommendedName>
</protein>
<proteinExistence type="inferred from homology"/>
<evidence type="ECO:0000256" key="3">
    <source>
        <dbReference type="RuleBase" id="RU366019"/>
    </source>
</evidence>
<dbReference type="GO" id="GO:0046514">
    <property type="term" value="P:ceramide catabolic process"/>
    <property type="evidence" value="ECO:0007669"/>
    <property type="project" value="InterPro"/>
</dbReference>
<dbReference type="PANTHER" id="PTHR12670">
    <property type="entry name" value="CERAMIDASE"/>
    <property type="match status" value="1"/>
</dbReference>
<feature type="chain" id="PRO_5035586504" description="Neutral ceramidase" evidence="4">
    <location>
        <begin position="20"/>
        <end position="513"/>
    </location>
</feature>
<dbReference type="EMBL" id="HBIV01030325">
    <property type="protein sequence ID" value="CAE0670015.1"/>
    <property type="molecule type" value="Transcribed_RNA"/>
</dbReference>
<feature type="binding site" evidence="2">
    <location>
        <position position="122"/>
    </location>
    <ligand>
        <name>Zn(2+)</name>
        <dbReference type="ChEBI" id="CHEBI:29105"/>
    </ligand>
</feature>
<keyword evidence="4" id="KW-0732">Signal</keyword>
<dbReference type="GO" id="GO:0005576">
    <property type="term" value="C:extracellular region"/>
    <property type="evidence" value="ECO:0007669"/>
    <property type="project" value="TreeGrafter"/>
</dbReference>
<evidence type="ECO:0000313" key="6">
    <source>
        <dbReference type="EMBL" id="CAE0670012.1"/>
    </source>
</evidence>
<keyword evidence="2" id="KW-0479">Metal-binding</keyword>
<feature type="signal peptide" evidence="4">
    <location>
        <begin position="1"/>
        <end position="19"/>
    </location>
</feature>
<reference evidence="6" key="1">
    <citation type="submission" date="2021-01" db="EMBL/GenBank/DDBJ databases">
        <authorList>
            <person name="Corre E."/>
            <person name="Pelletier E."/>
            <person name="Niang G."/>
            <person name="Scheremetjew M."/>
            <person name="Finn R."/>
            <person name="Kale V."/>
            <person name="Holt S."/>
            <person name="Cochrane G."/>
            <person name="Meng A."/>
            <person name="Brown T."/>
            <person name="Cohen L."/>
        </authorList>
    </citation>
    <scope>NUCLEOTIDE SEQUENCE</scope>
    <source>
        <strain evidence="6">CCCM811</strain>
    </source>
</reference>
<keyword evidence="3" id="KW-0378">Hydrolase</keyword>
<feature type="binding site" evidence="2">
    <location>
        <position position="475"/>
    </location>
    <ligand>
        <name>Zn(2+)</name>
        <dbReference type="ChEBI" id="CHEBI:29105"/>
    </ligand>
</feature>
<feature type="binding site" evidence="2">
    <location>
        <position position="234"/>
    </location>
    <ligand>
        <name>Zn(2+)</name>
        <dbReference type="ChEBI" id="CHEBI:29105"/>
    </ligand>
</feature>
<sequence length="513" mass="54784">MLAMVSFLFPILMALGAGASRKSTTGEFLVGVGKADITGPAADVNLCGYEYLNQTAKGIHLRLLARTLIVSGTEEGAKRVAFVSIDTGMPSQLATKVIVETLAKKLGPGVYTERNLLISSTHTHSTPGGWQQYLLFQVSSLGFVQEAFDAVVSGVVRSVVRAHMALQPGSLSLNSGLLAGANINRSPPAYVRNPSEERKRYETVGNDTDHIMQLLRVDATDGSPLGMFNWFAVHGTSMNHSNDLLSGDNKGYASYQFERAIAAQQGRSQAFNSSDGGFVAAFASTNLGDVSPNTLGAFCQDSGLPCDPIHSTCHGKNELCIGRGPGRDQFESTQIIGQKQTDKAMDLWKTASTEVSGGVDFRHTYLRMPGLKVHLNETHSVGLCKPAMGYSFAAGTTDGPGMFNFIQSSNSSNPFWNIISHAIAKPSKEQIACQAPKPILIDSGDASWPYGWDPEIVPIQILRIGQLAILGVPGEFTTMAGRRLREAMTSTLEDEGLIPKGEAVAVVAGLSNT</sequence>
<evidence type="ECO:0000256" key="2">
    <source>
        <dbReference type="PIRSR" id="PIRSR606823-2"/>
    </source>
</evidence>
<dbReference type="GO" id="GO:0046872">
    <property type="term" value="F:metal ion binding"/>
    <property type="evidence" value="ECO:0007669"/>
    <property type="project" value="UniProtKB-KW"/>
</dbReference>
<name>A0A6V3PGQ6_9EUKA</name>
<keyword evidence="3" id="KW-0746">Sphingolipid metabolism</keyword>
<dbReference type="InterPro" id="IPR006823">
    <property type="entry name" value="Ceramidase_alk"/>
</dbReference>
<comment type="cofactor">
    <cofactor evidence="2">
        <name>Zn(2+)</name>
        <dbReference type="ChEBI" id="CHEBI:29105"/>
    </cofactor>
    <text evidence="2">Binds 1 zinc ion per subunit.</text>
</comment>
<organism evidence="6">
    <name type="scientific">Lotharella globosa</name>
    <dbReference type="NCBI Taxonomy" id="91324"/>
    <lineage>
        <taxon>Eukaryota</taxon>
        <taxon>Sar</taxon>
        <taxon>Rhizaria</taxon>
        <taxon>Cercozoa</taxon>
        <taxon>Chlorarachniophyceae</taxon>
        <taxon>Lotharella</taxon>
    </lineage>
</organism>
<keyword evidence="2" id="KW-0862">Zinc</keyword>
<comment type="similarity">
    <text evidence="3">Belongs to the neutral ceramidase family.</text>
</comment>
<dbReference type="InterPro" id="IPR031329">
    <property type="entry name" value="NEUT/ALK_ceramidase_N"/>
</dbReference>
<dbReference type="GO" id="GO:0042759">
    <property type="term" value="P:long-chain fatty acid biosynthetic process"/>
    <property type="evidence" value="ECO:0007669"/>
    <property type="project" value="TreeGrafter"/>
</dbReference>